<dbReference type="GO" id="GO:0051301">
    <property type="term" value="P:cell division"/>
    <property type="evidence" value="ECO:0007669"/>
    <property type="project" value="UniProtKB-KW"/>
</dbReference>
<dbReference type="SMART" id="SM00382">
    <property type="entry name" value="AAA"/>
    <property type="match status" value="1"/>
</dbReference>
<keyword evidence="5 15" id="KW-0812">Transmembrane</keyword>
<evidence type="ECO:0000256" key="1">
    <source>
        <dbReference type="ARBA" id="ARBA00001947"/>
    </source>
</evidence>
<keyword evidence="17" id="KW-0131">Cell cycle</keyword>
<gene>
    <name evidence="17" type="ORF">LDC_0071</name>
</gene>
<evidence type="ECO:0000256" key="9">
    <source>
        <dbReference type="ARBA" id="ARBA00022833"/>
    </source>
</evidence>
<dbReference type="EMBL" id="ADZX01000005">
    <property type="protein sequence ID" value="EFK97860.1"/>
    <property type="molecule type" value="Genomic_DNA"/>
</dbReference>
<keyword evidence="6" id="KW-0479">Metal-binding</keyword>
<dbReference type="FunFam" id="3.40.50.300:FF:000001">
    <property type="entry name" value="ATP-dependent zinc metalloprotease FtsH"/>
    <property type="match status" value="1"/>
</dbReference>
<comment type="similarity">
    <text evidence="3">In the C-terminal section; belongs to the peptidase M41 family.</text>
</comment>
<feature type="domain" description="AAA+ ATPase" evidence="16">
    <location>
        <begin position="221"/>
        <end position="365"/>
    </location>
</feature>
<dbReference type="InterPro" id="IPR027417">
    <property type="entry name" value="P-loop_NTPase"/>
</dbReference>
<dbReference type="InterPro" id="IPR050928">
    <property type="entry name" value="ATP-dep_Zn_Metalloprotease"/>
</dbReference>
<feature type="region of interest" description="Disordered" evidence="14">
    <location>
        <begin position="640"/>
        <end position="659"/>
    </location>
</feature>
<keyword evidence="13 15" id="KW-0472">Membrane</keyword>
<dbReference type="PROSITE" id="PS00674">
    <property type="entry name" value="AAA"/>
    <property type="match status" value="1"/>
</dbReference>
<dbReference type="GO" id="GO:0004222">
    <property type="term" value="F:metalloendopeptidase activity"/>
    <property type="evidence" value="ECO:0007669"/>
    <property type="project" value="InterPro"/>
</dbReference>
<keyword evidence="9" id="KW-0862">Zinc</keyword>
<evidence type="ECO:0000256" key="4">
    <source>
        <dbReference type="ARBA" id="ARBA00022670"/>
    </source>
</evidence>
<dbReference type="GO" id="GO:0016020">
    <property type="term" value="C:membrane"/>
    <property type="evidence" value="ECO:0007669"/>
    <property type="project" value="UniProtKB-SubCell"/>
</dbReference>
<dbReference type="PANTHER" id="PTHR43655">
    <property type="entry name" value="ATP-DEPENDENT PROTEASE"/>
    <property type="match status" value="1"/>
</dbReference>
<evidence type="ECO:0000256" key="10">
    <source>
        <dbReference type="ARBA" id="ARBA00022840"/>
    </source>
</evidence>
<dbReference type="SUPFAM" id="SSF140990">
    <property type="entry name" value="FtsH protease domain-like"/>
    <property type="match status" value="1"/>
</dbReference>
<proteinExistence type="inferred from homology"/>
<dbReference type="SUPFAM" id="SSF52540">
    <property type="entry name" value="P-loop containing nucleoside triphosphate hydrolases"/>
    <property type="match status" value="1"/>
</dbReference>
<dbReference type="InterPro" id="IPR011546">
    <property type="entry name" value="Pept_M41_FtsH_extracell"/>
</dbReference>
<name>D9PEZ3_9ZZZZ</name>
<keyword evidence="12" id="KW-0482">Metalloprotease</keyword>
<dbReference type="FunFam" id="1.10.8.60:FF:000001">
    <property type="entry name" value="ATP-dependent zinc metalloprotease FtsH"/>
    <property type="match status" value="1"/>
</dbReference>
<evidence type="ECO:0000256" key="6">
    <source>
        <dbReference type="ARBA" id="ARBA00022723"/>
    </source>
</evidence>
<dbReference type="Pfam" id="PF00004">
    <property type="entry name" value="AAA"/>
    <property type="match status" value="1"/>
</dbReference>
<keyword evidence="11 15" id="KW-1133">Transmembrane helix</keyword>
<dbReference type="HAMAP" id="MF_01458">
    <property type="entry name" value="FtsH"/>
    <property type="match status" value="1"/>
</dbReference>
<feature type="transmembrane region" description="Helical" evidence="15">
    <location>
        <begin position="136"/>
        <end position="157"/>
    </location>
</feature>
<dbReference type="Pfam" id="PF17862">
    <property type="entry name" value="AAA_lid_3"/>
    <property type="match status" value="1"/>
</dbReference>
<dbReference type="Pfam" id="PF01434">
    <property type="entry name" value="Peptidase_M41"/>
    <property type="match status" value="1"/>
</dbReference>
<evidence type="ECO:0000256" key="8">
    <source>
        <dbReference type="ARBA" id="ARBA00022801"/>
    </source>
</evidence>
<dbReference type="PANTHER" id="PTHR43655:SF2">
    <property type="entry name" value="AFG3 LIKE MATRIX AAA PEPTIDASE SUBUNIT 2, ISOFORM A"/>
    <property type="match status" value="1"/>
</dbReference>
<evidence type="ECO:0000256" key="14">
    <source>
        <dbReference type="SAM" id="MobiDB-lite"/>
    </source>
</evidence>
<dbReference type="InterPro" id="IPR003960">
    <property type="entry name" value="ATPase_AAA_CS"/>
</dbReference>
<evidence type="ECO:0000256" key="2">
    <source>
        <dbReference type="ARBA" id="ARBA00004370"/>
    </source>
</evidence>
<keyword evidence="7" id="KW-0547">Nucleotide-binding</keyword>
<dbReference type="GO" id="GO:0016887">
    <property type="term" value="F:ATP hydrolysis activity"/>
    <property type="evidence" value="ECO:0007669"/>
    <property type="project" value="InterPro"/>
</dbReference>
<dbReference type="Gene3D" id="1.20.58.760">
    <property type="entry name" value="Peptidase M41"/>
    <property type="match status" value="1"/>
</dbReference>
<dbReference type="InterPro" id="IPR003593">
    <property type="entry name" value="AAA+_ATPase"/>
</dbReference>
<evidence type="ECO:0000256" key="15">
    <source>
        <dbReference type="SAM" id="Phobius"/>
    </source>
</evidence>
<evidence type="ECO:0000313" key="17">
    <source>
        <dbReference type="EMBL" id="EFK97860.1"/>
    </source>
</evidence>
<dbReference type="GO" id="GO:0008270">
    <property type="term" value="F:zinc ion binding"/>
    <property type="evidence" value="ECO:0007669"/>
    <property type="project" value="InterPro"/>
</dbReference>
<protein>
    <submittedName>
        <fullName evidence="17">Cell division protein FtsH</fullName>
    </submittedName>
</protein>
<dbReference type="AlphaFoldDB" id="D9PEZ3"/>
<evidence type="ECO:0000256" key="5">
    <source>
        <dbReference type="ARBA" id="ARBA00022692"/>
    </source>
</evidence>
<evidence type="ECO:0000259" key="16">
    <source>
        <dbReference type="SMART" id="SM00382"/>
    </source>
</evidence>
<dbReference type="FunFam" id="1.20.58.760:FF:000001">
    <property type="entry name" value="ATP-dependent zinc metalloprotease FtsH"/>
    <property type="match status" value="1"/>
</dbReference>
<keyword evidence="4" id="KW-0645">Protease</keyword>
<dbReference type="InterPro" id="IPR041569">
    <property type="entry name" value="AAA_lid_3"/>
</dbReference>
<dbReference type="CDD" id="cd19501">
    <property type="entry name" value="RecA-like_FtsH"/>
    <property type="match status" value="1"/>
</dbReference>
<feature type="transmembrane region" description="Helical" evidence="15">
    <location>
        <begin position="35"/>
        <end position="52"/>
    </location>
</feature>
<comment type="caution">
    <text evidence="17">The sequence shown here is derived from an EMBL/GenBank/DDBJ whole genome shotgun (WGS) entry which is preliminary data.</text>
</comment>
<dbReference type="Gene3D" id="3.40.50.300">
    <property type="entry name" value="P-loop containing nucleotide triphosphate hydrolases"/>
    <property type="match status" value="1"/>
</dbReference>
<sequence length="659" mass="73422">MTQSGFNNQGLSKKRFRKPQKGFPPKLNQKQPNGWLFWIFLGFIVLIILSQTESVTNIDTQKKLTYSEFYSLLKDNKSNDAIEKLELIENTDDNILKGTLNDGSSFYLNIPKNDEGLIELIKENVKNFNVAPANTFWNQVFVSFLPILILILFILFISHRGSQVGNKIWSFGKSRAKMNNKENNPITFKNVAGVDEAKEELQEVIEFLKDPKKFERLGGKIPKGVLLIGPPGTGKTLLAKAVAGEASVPFLSLSGSDFVEMFVGVGASRVRDLFEQGRKASQSSGKGAIIFIDEIDAVGRLRFAGIGGGNDEREQTLNALLVEMDGFNQTGGLIIIAATNRPDTLDPALLRPGRFDRQIVVGLPDIDGREGILKVHSKNLKLSENVDLRKIAQQTVYFSGADLANVCNEAALLAARKNKEAVGQEEFYAAVERVTMGPEKKSRAISRKEKEITAYHEAGHALLSFLIEEVDTFSKVSIIPRGMAGGYTLTPPTEDKHYLNKKELLGQMTVLLGGLLGEKLHTNDTSTGVSNDLEKVAKIARAMVCEYGMNEKLGKRSYGQHDNQRFLGRDLFEQKDYSEETAREIDAEILSLVNQCYQRAERLLTENRDKLDKMANALIEKEILDLDQAKVLFGITKIDESENNNKNPNELKADEEVKQ</sequence>
<dbReference type="GO" id="GO:0004176">
    <property type="term" value="F:ATP-dependent peptidase activity"/>
    <property type="evidence" value="ECO:0007669"/>
    <property type="project" value="InterPro"/>
</dbReference>
<dbReference type="GO" id="GO:0006508">
    <property type="term" value="P:proteolysis"/>
    <property type="evidence" value="ECO:0007669"/>
    <property type="project" value="UniProtKB-KW"/>
</dbReference>
<comment type="subcellular location">
    <subcellularLocation>
        <location evidence="2">Membrane</location>
    </subcellularLocation>
</comment>
<accession>D9PEZ3</accession>
<keyword evidence="17" id="KW-0132">Cell division</keyword>
<comment type="cofactor">
    <cofactor evidence="1">
        <name>Zn(2+)</name>
        <dbReference type="ChEBI" id="CHEBI:29105"/>
    </cofactor>
</comment>
<feature type="compositionally biased region" description="Basic and acidic residues" evidence="14">
    <location>
        <begin position="649"/>
        <end position="659"/>
    </location>
</feature>
<dbReference type="InterPro" id="IPR000642">
    <property type="entry name" value="Peptidase_M41"/>
</dbReference>
<dbReference type="GO" id="GO:0005524">
    <property type="term" value="F:ATP binding"/>
    <property type="evidence" value="ECO:0007669"/>
    <property type="project" value="UniProtKB-KW"/>
</dbReference>
<dbReference type="Gene3D" id="1.10.8.60">
    <property type="match status" value="1"/>
</dbReference>
<dbReference type="InterPro" id="IPR005936">
    <property type="entry name" value="FtsH"/>
</dbReference>
<evidence type="ECO:0000256" key="3">
    <source>
        <dbReference type="ARBA" id="ARBA00010044"/>
    </source>
</evidence>
<organism evidence="17">
    <name type="scientific">sediment metagenome</name>
    <dbReference type="NCBI Taxonomy" id="749907"/>
    <lineage>
        <taxon>unclassified sequences</taxon>
        <taxon>metagenomes</taxon>
        <taxon>ecological metagenomes</taxon>
    </lineage>
</organism>
<dbReference type="NCBIfam" id="TIGR01241">
    <property type="entry name" value="FtsH_fam"/>
    <property type="match status" value="1"/>
</dbReference>
<feature type="region of interest" description="Disordered" evidence="14">
    <location>
        <begin position="1"/>
        <end position="27"/>
    </location>
</feature>
<evidence type="ECO:0000256" key="13">
    <source>
        <dbReference type="ARBA" id="ARBA00023136"/>
    </source>
</evidence>
<evidence type="ECO:0000256" key="12">
    <source>
        <dbReference type="ARBA" id="ARBA00023049"/>
    </source>
</evidence>
<reference evidence="17" key="1">
    <citation type="submission" date="2010-07" db="EMBL/GenBank/DDBJ databases">
        <authorList>
            <consortium name="CONSOLIDER consortium CSD2007-00005"/>
            <person name="Guazzaroni M.-E."/>
            <person name="Richter M."/>
            <person name="Garcia-Salamanca A."/>
            <person name="Yarza P."/>
            <person name="Ferrer M."/>
        </authorList>
    </citation>
    <scope>NUCLEOTIDE SEQUENCE</scope>
</reference>
<keyword evidence="10" id="KW-0067">ATP-binding</keyword>
<reference evidence="17" key="2">
    <citation type="journal article" date="2011" name="Microb. Ecol.">
        <title>Taxonomic and Functional Metagenomic Profiling of the Microbial Community in the Anoxic Sediment of a Sub-saline Shallow Lake (Laguna de Carrizo, Central Spain).</title>
        <authorList>
            <person name="Ferrer M."/>
            <person name="Guazzaroni M.E."/>
            <person name="Richter M."/>
            <person name="Garcia-Salamanca A."/>
            <person name="Yarza P."/>
            <person name="Suarez-Suarez A."/>
            <person name="Solano J."/>
            <person name="Alcaide M."/>
            <person name="van Dillewijn P."/>
            <person name="Molina-Henares M.A."/>
            <person name="Lopez-Cortes N."/>
            <person name="Al-Ramahi Y."/>
            <person name="Guerrero C."/>
            <person name="Acosta A."/>
            <person name="de Eugenio L.I."/>
            <person name="Martinez V."/>
            <person name="Marques S."/>
            <person name="Rojo F."/>
            <person name="Santero E."/>
            <person name="Genilloud O."/>
            <person name="Perez-Perez J."/>
            <person name="Rossello-Mora R."/>
            <person name="Ramos J.L."/>
        </authorList>
    </citation>
    <scope>NUCLEOTIDE SEQUENCE</scope>
</reference>
<evidence type="ECO:0000256" key="11">
    <source>
        <dbReference type="ARBA" id="ARBA00022989"/>
    </source>
</evidence>
<keyword evidence="8" id="KW-0378">Hydrolase</keyword>
<dbReference type="Pfam" id="PF06480">
    <property type="entry name" value="FtsH_ext"/>
    <property type="match status" value="1"/>
</dbReference>
<feature type="compositionally biased region" description="Polar residues" evidence="14">
    <location>
        <begin position="1"/>
        <end position="11"/>
    </location>
</feature>
<dbReference type="InterPro" id="IPR003959">
    <property type="entry name" value="ATPase_AAA_core"/>
</dbReference>
<evidence type="ECO:0000256" key="7">
    <source>
        <dbReference type="ARBA" id="ARBA00022741"/>
    </source>
</evidence>
<dbReference type="InterPro" id="IPR037219">
    <property type="entry name" value="Peptidase_M41-like"/>
</dbReference>